<accession>W2GGI8</accession>
<evidence type="ECO:0000313" key="7">
    <source>
        <dbReference type="EMBL" id="ETL34780.1"/>
    </source>
</evidence>
<evidence type="ECO:0000256" key="2">
    <source>
        <dbReference type="ARBA" id="ARBA00022679"/>
    </source>
</evidence>
<reference evidence="6" key="1">
    <citation type="submission" date="2013-11" db="EMBL/GenBank/DDBJ databases">
        <title>The Genome Sequence of Phytophthora parasitica CJ02B3.</title>
        <authorList>
            <consortium name="The Broad Institute Genomics Platform"/>
            <person name="Russ C."/>
            <person name="Tyler B."/>
            <person name="Panabieres F."/>
            <person name="Shan W."/>
            <person name="Tripathy S."/>
            <person name="Grunwald N."/>
            <person name="Machado M."/>
            <person name="Johnson C.S."/>
            <person name="Arredondo F."/>
            <person name="Hong C."/>
            <person name="Coffey M."/>
            <person name="Young S.K."/>
            <person name="Zeng Q."/>
            <person name="Gargeya S."/>
            <person name="Fitzgerald M."/>
            <person name="Abouelleil A."/>
            <person name="Alvarado L."/>
            <person name="Chapman S.B."/>
            <person name="Gainer-Dewar J."/>
            <person name="Goldberg J."/>
            <person name="Griggs A."/>
            <person name="Gujja S."/>
            <person name="Hansen M."/>
            <person name="Howarth C."/>
            <person name="Imamovic A."/>
            <person name="Ireland A."/>
            <person name="Larimer J."/>
            <person name="McCowan C."/>
            <person name="Murphy C."/>
            <person name="Pearson M."/>
            <person name="Poon T.W."/>
            <person name="Priest M."/>
            <person name="Roberts A."/>
            <person name="Saif S."/>
            <person name="Shea T."/>
            <person name="Sykes S."/>
            <person name="Wortman J."/>
            <person name="Nusbaum C."/>
            <person name="Birren B."/>
        </authorList>
    </citation>
    <scope>NUCLEOTIDE SEQUENCE [LARGE SCALE GENOMIC DNA]</scope>
    <source>
        <strain evidence="6">CJ02B3</strain>
    </source>
</reference>
<organism evidence="6">
    <name type="scientific">Phytophthora nicotianae</name>
    <name type="common">Potato buckeye rot agent</name>
    <name type="synonym">Phytophthora parasitica</name>
    <dbReference type="NCBI Taxonomy" id="4792"/>
    <lineage>
        <taxon>Eukaryota</taxon>
        <taxon>Sar</taxon>
        <taxon>Stramenopiles</taxon>
        <taxon>Oomycota</taxon>
        <taxon>Peronosporomycetes</taxon>
        <taxon>Peronosporales</taxon>
        <taxon>Peronosporaceae</taxon>
        <taxon>Phytophthora</taxon>
    </lineage>
</organism>
<keyword evidence="4" id="KW-0802">TPR repeat</keyword>
<feature type="domain" description="O-GlcNAc transferase C-terminal" evidence="5">
    <location>
        <begin position="2"/>
        <end position="64"/>
    </location>
</feature>
<sequence>MYEVICYATSPVGSIWRKQIFSSVEHFLNICVLSNGDGAQTINIDGIHTLVILSMATRKARATIPLRCNWLSTWPICSWAYPSATQTRTGMKPYGAELQTVAMPNDCMTTRVASVTRRQQE</sequence>
<dbReference type="GO" id="GO:0016740">
    <property type="term" value="F:transferase activity"/>
    <property type="evidence" value="ECO:0007669"/>
    <property type="project" value="UniProtKB-KW"/>
</dbReference>
<dbReference type="InterPro" id="IPR029489">
    <property type="entry name" value="OGT/SEC/SPY_C"/>
</dbReference>
<reference evidence="7" key="2">
    <citation type="submission" date="2013-11" db="EMBL/GenBank/DDBJ databases">
        <title>The Genome Sequence of Phytophthora parasitica CJ05E6.</title>
        <authorList>
            <consortium name="The Broad Institute Genomics Platform"/>
            <person name="Russ C."/>
            <person name="Tyler B."/>
            <person name="Panabieres F."/>
            <person name="Shan W."/>
            <person name="Tripathy S."/>
            <person name="Grunwald N."/>
            <person name="Machado M."/>
            <person name="Johnson C.S."/>
            <person name="Arredondo F."/>
            <person name="Hong C."/>
            <person name="Coffey M."/>
            <person name="Young S.K."/>
            <person name="Zeng Q."/>
            <person name="Gargeya S."/>
            <person name="Fitzgerald M."/>
            <person name="Abouelleil A."/>
            <person name="Alvarado L."/>
            <person name="Chapman S.B."/>
            <person name="Gainer-Dewar J."/>
            <person name="Goldberg J."/>
            <person name="Griggs A."/>
            <person name="Gujja S."/>
            <person name="Hansen M."/>
            <person name="Howarth C."/>
            <person name="Imamovic A."/>
            <person name="Ireland A."/>
            <person name="Larimer J."/>
            <person name="McCowan C."/>
            <person name="Murphy C."/>
            <person name="Pearson M."/>
            <person name="Poon T.W."/>
            <person name="Priest M."/>
            <person name="Roberts A."/>
            <person name="Saif S."/>
            <person name="Shea T."/>
            <person name="Sykes S."/>
            <person name="Wortman J."/>
            <person name="Nusbaum C."/>
            <person name="Birren B."/>
        </authorList>
    </citation>
    <scope>NUCLEOTIDE SEQUENCE [LARGE SCALE GENOMIC DNA]</scope>
    <source>
        <strain evidence="7">CJ05E6</strain>
    </source>
</reference>
<evidence type="ECO:0000256" key="1">
    <source>
        <dbReference type="ARBA" id="ARBA00004922"/>
    </source>
</evidence>
<dbReference type="Proteomes" id="UP000053236">
    <property type="component" value="Unassembled WGS sequence"/>
</dbReference>
<keyword evidence="2" id="KW-0808">Transferase</keyword>
<dbReference type="EMBL" id="KI674232">
    <property type="protein sequence ID" value="ETL34780.1"/>
    <property type="molecule type" value="Genomic_DNA"/>
</dbReference>
<proteinExistence type="predicted"/>
<evidence type="ECO:0000259" key="5">
    <source>
        <dbReference type="Pfam" id="PF13844"/>
    </source>
</evidence>
<dbReference type="EMBL" id="KI687499">
    <property type="protein sequence ID" value="ETK81361.1"/>
    <property type="molecule type" value="Genomic_DNA"/>
</dbReference>
<comment type="pathway">
    <text evidence="1">Protein modification; protein glycosylation.</text>
</comment>
<keyword evidence="3" id="KW-0677">Repeat</keyword>
<gene>
    <name evidence="6" type="ORF">L915_13141</name>
    <name evidence="7" type="ORF">L916_13035</name>
</gene>
<evidence type="ECO:0000256" key="4">
    <source>
        <dbReference type="ARBA" id="ARBA00022803"/>
    </source>
</evidence>
<evidence type="ECO:0000313" key="6">
    <source>
        <dbReference type="EMBL" id="ETK81361.1"/>
    </source>
</evidence>
<evidence type="ECO:0000256" key="3">
    <source>
        <dbReference type="ARBA" id="ARBA00022737"/>
    </source>
</evidence>
<dbReference type="Proteomes" id="UP000053864">
    <property type="component" value="Unassembled WGS sequence"/>
</dbReference>
<dbReference type="VEuPathDB" id="FungiDB:PPTG_21296"/>
<dbReference type="Gene3D" id="3.40.50.11380">
    <property type="match status" value="1"/>
</dbReference>
<protein>
    <recommendedName>
        <fullName evidence="5">O-GlcNAc transferase C-terminal domain-containing protein</fullName>
    </recommendedName>
</protein>
<dbReference type="AlphaFoldDB" id="W2GGI8"/>
<name>W2GGI8_PHYNI</name>
<dbReference type="Pfam" id="PF13844">
    <property type="entry name" value="Glyco_transf_41"/>
    <property type="match status" value="1"/>
</dbReference>